<accession>A0A2A4GAB8</accession>
<feature type="domain" description="Styrene monooxygenase StyA putative substrate binding" evidence="1">
    <location>
        <begin position="153"/>
        <end position="259"/>
    </location>
</feature>
<dbReference type="OrthoDB" id="1142316at2"/>
<dbReference type="Proteomes" id="UP000219559">
    <property type="component" value="Unassembled WGS sequence"/>
</dbReference>
<evidence type="ECO:0000259" key="1">
    <source>
        <dbReference type="Pfam" id="PF17885"/>
    </source>
</evidence>
<dbReference type="AlphaFoldDB" id="A0A2A4GAB8"/>
<dbReference type="Pfam" id="PF17885">
    <property type="entry name" value="Smoa_sbd"/>
    <property type="match status" value="1"/>
</dbReference>
<dbReference type="RefSeq" id="WP_097441425.1">
    <property type="nucleotide sequence ID" value="NZ_NBWU01000001.1"/>
</dbReference>
<reference evidence="2 3" key="1">
    <citation type="submission" date="2017-04" db="EMBL/GenBank/DDBJ databases">
        <title>A new member of the family Flavobacteriaceae isolated from ascidians.</title>
        <authorList>
            <person name="Chen L."/>
        </authorList>
    </citation>
    <scope>NUCLEOTIDE SEQUENCE [LARGE SCALE GENOMIC DNA]</scope>
    <source>
        <strain evidence="2 3">HQA918</strain>
    </source>
</reference>
<dbReference type="Gene3D" id="6.10.250.650">
    <property type="match status" value="1"/>
</dbReference>
<proteinExistence type="predicted"/>
<sequence length="417" mass="46016">MGTNAKTKVAIIGAGQSGLQIGMGLLKNGFEVTIINNRTAEEVANGRVMSSQFMFDMAIQNERDLGIEFWEGTCPPGESLGLALANPEKEGEKVFEWVGNLDKIGMAVDQRVKFPRWMDEFEKMGGNLVIADADVAYMDKLSQENDLVLVCAGKGDIVRMFERDDEKCMYDQPMRALALTYVTGMTPNENPGVRFNLIPGVGEYFVFPAYTTSGPCEIMVFEGIPGGPMDCWQDVKTPEEHLAKSLEIIERFVPWEYERCKNVKLTDDNGRIAGRFAPTVRKPVCTLPSGNHVLGVADVVVVNDPITGQGSNNASKCAKIYLESIIANQGKAYDAAWMQKTFDAYWDYAENVSLWTNTLLGPPPPHILNLLGAASEMQSIADMFANNFSDPQGFFPWWLNPDLTGKLIEEHAQAATA</sequence>
<dbReference type="InterPro" id="IPR041654">
    <property type="entry name" value="StyA_sbd"/>
</dbReference>
<evidence type="ECO:0000313" key="2">
    <source>
        <dbReference type="EMBL" id="PCE65899.1"/>
    </source>
</evidence>
<comment type="caution">
    <text evidence="2">The sequence shown here is derived from an EMBL/GenBank/DDBJ whole genome shotgun (WGS) entry which is preliminary data.</text>
</comment>
<evidence type="ECO:0000313" key="3">
    <source>
        <dbReference type="Proteomes" id="UP000219559"/>
    </source>
</evidence>
<dbReference type="SUPFAM" id="SSF51905">
    <property type="entry name" value="FAD/NAD(P)-binding domain"/>
    <property type="match status" value="1"/>
</dbReference>
<protein>
    <submittedName>
        <fullName evidence="2">Alanine-phosphoribitol ligase</fullName>
    </submittedName>
</protein>
<dbReference type="Gene3D" id="3.30.9.40">
    <property type="match status" value="1"/>
</dbReference>
<dbReference type="Gene3D" id="3.50.50.60">
    <property type="entry name" value="FAD/NAD(P)-binding domain"/>
    <property type="match status" value="2"/>
</dbReference>
<dbReference type="EMBL" id="NBWU01000001">
    <property type="protein sequence ID" value="PCE65899.1"/>
    <property type="molecule type" value="Genomic_DNA"/>
</dbReference>
<dbReference type="InterPro" id="IPR036188">
    <property type="entry name" value="FAD/NAD-bd_sf"/>
</dbReference>
<organism evidence="2 3">
    <name type="scientific">Sediminicola luteus</name>
    <dbReference type="NCBI Taxonomy" id="319238"/>
    <lineage>
        <taxon>Bacteria</taxon>
        <taxon>Pseudomonadati</taxon>
        <taxon>Bacteroidota</taxon>
        <taxon>Flavobacteriia</taxon>
        <taxon>Flavobacteriales</taxon>
        <taxon>Flavobacteriaceae</taxon>
        <taxon>Sediminicola</taxon>
    </lineage>
</organism>
<dbReference type="GO" id="GO:0016874">
    <property type="term" value="F:ligase activity"/>
    <property type="evidence" value="ECO:0007669"/>
    <property type="project" value="UniProtKB-KW"/>
</dbReference>
<keyword evidence="3" id="KW-1185">Reference proteome</keyword>
<name>A0A2A4GAB8_9FLAO</name>
<gene>
    <name evidence="2" type="ORF">B7P33_00945</name>
</gene>
<keyword evidence="2" id="KW-0436">Ligase</keyword>